<accession>A0AAV1V1Q5</accession>
<evidence type="ECO:0000313" key="3">
    <source>
        <dbReference type="Proteomes" id="UP001162060"/>
    </source>
</evidence>
<gene>
    <name evidence="2" type="ORF">PM001_LOCUS25282</name>
</gene>
<dbReference type="SUPFAM" id="SSF56672">
    <property type="entry name" value="DNA/RNA polymerases"/>
    <property type="match status" value="1"/>
</dbReference>
<comment type="caution">
    <text evidence="2">The sequence shown here is derived from an EMBL/GenBank/DDBJ whole genome shotgun (WGS) entry which is preliminary data.</text>
</comment>
<dbReference type="InterPro" id="IPR000477">
    <property type="entry name" value="RT_dom"/>
</dbReference>
<evidence type="ECO:0000313" key="2">
    <source>
        <dbReference type="EMBL" id="CAK7940132.1"/>
    </source>
</evidence>
<dbReference type="PANTHER" id="PTHR33064:SF37">
    <property type="entry name" value="RIBONUCLEASE H"/>
    <property type="match status" value="1"/>
</dbReference>
<dbReference type="Gene3D" id="3.30.70.270">
    <property type="match status" value="2"/>
</dbReference>
<feature type="domain" description="Reverse transcriptase" evidence="1">
    <location>
        <begin position="68"/>
        <end position="227"/>
    </location>
</feature>
<dbReference type="InterPro" id="IPR043502">
    <property type="entry name" value="DNA/RNA_pol_sf"/>
</dbReference>
<dbReference type="InterPro" id="IPR043128">
    <property type="entry name" value="Rev_trsase/Diguanyl_cyclase"/>
</dbReference>
<protein>
    <recommendedName>
        <fullName evidence="1">Reverse transcriptase domain-containing protein</fullName>
    </recommendedName>
</protein>
<evidence type="ECO:0000259" key="1">
    <source>
        <dbReference type="Pfam" id="PF00078"/>
    </source>
</evidence>
<dbReference type="Gene3D" id="3.10.10.10">
    <property type="entry name" value="HIV Type 1 Reverse Transcriptase, subunit A, domain 1"/>
    <property type="match status" value="1"/>
</dbReference>
<proteinExistence type="predicted"/>
<name>A0AAV1V1Q5_9STRA</name>
<organism evidence="2 3">
    <name type="scientific">Peronospora matthiolae</name>
    <dbReference type="NCBI Taxonomy" id="2874970"/>
    <lineage>
        <taxon>Eukaryota</taxon>
        <taxon>Sar</taxon>
        <taxon>Stramenopiles</taxon>
        <taxon>Oomycota</taxon>
        <taxon>Peronosporomycetes</taxon>
        <taxon>Peronosporales</taxon>
        <taxon>Peronosporaceae</taxon>
        <taxon>Peronospora</taxon>
    </lineage>
</organism>
<dbReference type="InterPro" id="IPR051320">
    <property type="entry name" value="Viral_Replic_Matur_Polypro"/>
</dbReference>
<sequence>MRALLGQGTRHEIELKPVSKYCVMKQWPLPREQVTAIGKFFADRLAAGHVRESTSPHSSPTFCVRRATGGWRIVHAFNKLNAATVTAQTPLPRKDVIIDGMAKSAIFSSMDLMDGFYQILMRERDIPYTAVSTPSGMLWEWLVMPQGLSNALATFLQMCLLRSVRDFVPSYFKDDFVHSRAMDGKTDKGVHRIHVRKVLTLMREHKLFSNLKKCIFAANEIPLLGSIVGKNGVRPDPENTKSIGDWPVPVDAKGLQKFIGLAAYLHKYSRNYAEMTVHLSRLLKKKKRGGHGALSVSSLLKVSRKD</sequence>
<dbReference type="Proteomes" id="UP001162060">
    <property type="component" value="Unassembled WGS sequence"/>
</dbReference>
<dbReference type="EMBL" id="CAKLBY020000254">
    <property type="protein sequence ID" value="CAK7940132.1"/>
    <property type="molecule type" value="Genomic_DNA"/>
</dbReference>
<dbReference type="AlphaFoldDB" id="A0AAV1V1Q5"/>
<dbReference type="Pfam" id="PF00078">
    <property type="entry name" value="RVT_1"/>
    <property type="match status" value="1"/>
</dbReference>
<dbReference type="CDD" id="cd01647">
    <property type="entry name" value="RT_LTR"/>
    <property type="match status" value="1"/>
</dbReference>
<reference evidence="2" key="1">
    <citation type="submission" date="2024-01" db="EMBL/GenBank/DDBJ databases">
        <authorList>
            <person name="Webb A."/>
        </authorList>
    </citation>
    <scope>NUCLEOTIDE SEQUENCE</scope>
    <source>
        <strain evidence="2">Pm1</strain>
    </source>
</reference>
<dbReference type="PANTHER" id="PTHR33064">
    <property type="entry name" value="POL PROTEIN"/>
    <property type="match status" value="1"/>
</dbReference>